<evidence type="ECO:0000256" key="5">
    <source>
        <dbReference type="ARBA" id="ARBA00023270"/>
    </source>
</evidence>
<dbReference type="InterPro" id="IPR013785">
    <property type="entry name" value="Aldolase_TIM"/>
</dbReference>
<dbReference type="EMBL" id="QEWP01000006">
    <property type="protein sequence ID" value="PWD99724.1"/>
    <property type="molecule type" value="Genomic_DNA"/>
</dbReference>
<keyword evidence="4" id="KW-0456">Lyase</keyword>
<dbReference type="EC" id="4.1.2.4" evidence="3 7"/>
<dbReference type="GO" id="GO:0004139">
    <property type="term" value="F:deoxyribose-phosphate aldolase activity"/>
    <property type="evidence" value="ECO:0007669"/>
    <property type="project" value="UniProtKB-UniRule"/>
</dbReference>
<comment type="caution">
    <text evidence="8">The sequence shown here is derived from an EMBL/GenBank/DDBJ whole genome shotgun (WGS) entry which is preliminary data.</text>
</comment>
<sequence>MEETEQLLEKYEPAFEKVPECPVNWDLSALKTEENLKKIFSFIDLTTLNSTDSANSVQDFCDKLVSFEKDFPDMPMVGAVCVYPVFASVLKARLKNIDVNRAVVSAGFPSSQTYLDLKVLETKKALDFGANEIDIVISVGEFLEGNHEFVMEEIKRIKSEMGDAHLKVILETGALTSIENIWEASIIAMEAGADFIKTSTGKISPAATPEAAWVMVHAIKAYHETTGKVIGFKPAGGISTSEDALIYFKLVKDILGEEWLTSERFRIGASRLVNNLLSDISELQGKPFSPYF</sequence>
<dbReference type="GO" id="GO:0009264">
    <property type="term" value="P:deoxyribonucleotide catabolic process"/>
    <property type="evidence" value="ECO:0007669"/>
    <property type="project" value="UniProtKB-UniRule"/>
</dbReference>
<dbReference type="SUPFAM" id="SSF51569">
    <property type="entry name" value="Aldolase"/>
    <property type="match status" value="1"/>
</dbReference>
<dbReference type="PANTHER" id="PTHR10889:SF3">
    <property type="entry name" value="DEOXYRIBOSE-PHOSPHATE ALDOLASE"/>
    <property type="match status" value="1"/>
</dbReference>
<protein>
    <recommendedName>
        <fullName evidence="3 7">Deoxyribose-phosphate aldolase</fullName>
        <ecNumber evidence="3 7">4.1.2.4</ecNumber>
    </recommendedName>
</protein>
<evidence type="ECO:0000256" key="6">
    <source>
        <dbReference type="ARBA" id="ARBA00048791"/>
    </source>
</evidence>
<dbReference type="InterPro" id="IPR002915">
    <property type="entry name" value="DeoC/FbaB/LacD_aldolase"/>
</dbReference>
<dbReference type="CDD" id="cd00959">
    <property type="entry name" value="DeoC"/>
    <property type="match status" value="1"/>
</dbReference>
<dbReference type="GO" id="GO:0005737">
    <property type="term" value="C:cytoplasm"/>
    <property type="evidence" value="ECO:0007669"/>
    <property type="project" value="InterPro"/>
</dbReference>
<name>A0A2U2B9J9_9BACT</name>
<keyword evidence="9" id="KW-1185">Reference proteome</keyword>
<dbReference type="SMART" id="SM01133">
    <property type="entry name" value="DeoC"/>
    <property type="match status" value="1"/>
</dbReference>
<evidence type="ECO:0000256" key="1">
    <source>
        <dbReference type="ARBA" id="ARBA00004816"/>
    </source>
</evidence>
<evidence type="ECO:0000256" key="2">
    <source>
        <dbReference type="ARBA" id="ARBA00009473"/>
    </source>
</evidence>
<comment type="similarity">
    <text evidence="2">Belongs to the DeoC/FbaB aldolase family. DeoC type 2 subfamily.</text>
</comment>
<dbReference type="NCBIfam" id="TIGR00126">
    <property type="entry name" value="deoC"/>
    <property type="match status" value="1"/>
</dbReference>
<evidence type="ECO:0000256" key="3">
    <source>
        <dbReference type="ARBA" id="ARBA00012515"/>
    </source>
</evidence>
<comment type="pathway">
    <text evidence="1">Carbohydrate degradation; 2-deoxy-D-ribose 1-phosphate degradation; D-glyceraldehyde 3-phosphate and acetaldehyde from 2-deoxy-alpha-D-ribose 1-phosphate: step 2/2.</text>
</comment>
<keyword evidence="5" id="KW-0704">Schiff base</keyword>
<dbReference type="PIRSF" id="PIRSF001357">
    <property type="entry name" value="DeoC"/>
    <property type="match status" value="1"/>
</dbReference>
<dbReference type="RefSeq" id="WP_109264263.1">
    <property type="nucleotide sequence ID" value="NZ_QEWP01000006.1"/>
</dbReference>
<dbReference type="Proteomes" id="UP000244956">
    <property type="component" value="Unassembled WGS sequence"/>
</dbReference>
<gene>
    <name evidence="8" type="primary">deoC</name>
    <name evidence="8" type="ORF">DDZ16_09785</name>
</gene>
<dbReference type="Pfam" id="PF01791">
    <property type="entry name" value="DeoC"/>
    <property type="match status" value="1"/>
</dbReference>
<evidence type="ECO:0000313" key="8">
    <source>
        <dbReference type="EMBL" id="PWD99724.1"/>
    </source>
</evidence>
<dbReference type="Gene3D" id="3.20.20.70">
    <property type="entry name" value="Aldolase class I"/>
    <property type="match status" value="1"/>
</dbReference>
<organism evidence="8 9">
    <name type="scientific">Marinilabilia rubra</name>
    <dbReference type="NCBI Taxonomy" id="2162893"/>
    <lineage>
        <taxon>Bacteria</taxon>
        <taxon>Pseudomonadati</taxon>
        <taxon>Bacteroidota</taxon>
        <taxon>Bacteroidia</taxon>
        <taxon>Marinilabiliales</taxon>
        <taxon>Marinilabiliaceae</taxon>
        <taxon>Marinilabilia</taxon>
    </lineage>
</organism>
<dbReference type="OrthoDB" id="9778711at2"/>
<evidence type="ECO:0000256" key="7">
    <source>
        <dbReference type="NCBIfam" id="TIGR00126"/>
    </source>
</evidence>
<dbReference type="AlphaFoldDB" id="A0A2U2B9J9"/>
<reference evidence="8 9" key="1">
    <citation type="submission" date="2018-05" db="EMBL/GenBank/DDBJ databases">
        <title>Marinilabilia rubrum sp. nov., isolated from saltern sediment.</title>
        <authorList>
            <person name="Zhang R."/>
        </authorList>
    </citation>
    <scope>NUCLEOTIDE SEQUENCE [LARGE SCALE GENOMIC DNA]</scope>
    <source>
        <strain evidence="8 9">WTE16</strain>
    </source>
</reference>
<accession>A0A2U2B9J9</accession>
<dbReference type="PANTHER" id="PTHR10889">
    <property type="entry name" value="DEOXYRIBOSE-PHOSPHATE ALDOLASE"/>
    <property type="match status" value="1"/>
</dbReference>
<proteinExistence type="inferred from homology"/>
<dbReference type="InterPro" id="IPR011343">
    <property type="entry name" value="DeoC"/>
</dbReference>
<dbReference type="GO" id="GO:0016052">
    <property type="term" value="P:carbohydrate catabolic process"/>
    <property type="evidence" value="ECO:0007669"/>
    <property type="project" value="TreeGrafter"/>
</dbReference>
<evidence type="ECO:0000313" key="9">
    <source>
        <dbReference type="Proteomes" id="UP000244956"/>
    </source>
</evidence>
<evidence type="ECO:0000256" key="4">
    <source>
        <dbReference type="ARBA" id="ARBA00023239"/>
    </source>
</evidence>
<comment type="catalytic activity">
    <reaction evidence="6">
        <text>2-deoxy-D-ribose 5-phosphate = D-glyceraldehyde 3-phosphate + acetaldehyde</text>
        <dbReference type="Rhea" id="RHEA:12821"/>
        <dbReference type="ChEBI" id="CHEBI:15343"/>
        <dbReference type="ChEBI" id="CHEBI:59776"/>
        <dbReference type="ChEBI" id="CHEBI:62877"/>
        <dbReference type="EC" id="4.1.2.4"/>
    </reaction>
</comment>